<reference evidence="1 2" key="1">
    <citation type="submission" date="2016-09" db="EMBL/GenBank/DDBJ databases">
        <authorList>
            <person name="Capua I."/>
            <person name="De Benedictis P."/>
            <person name="Joannis T."/>
            <person name="Lombin L.H."/>
            <person name="Cattoli G."/>
        </authorList>
    </citation>
    <scope>NUCLEOTIDE SEQUENCE [LARGE SCALE GENOMIC DNA]</scope>
    <source>
        <strain evidence="1 2">IMI 309357</strain>
    </source>
</reference>
<sequence length="60" mass="7075">MNMERIEFIHCPGHDNFVPKLVGRHKMHMCRDWDAIKSVINKVRSENIPADKYGKRVPQT</sequence>
<accession>A0A1G4BCF5</accession>
<comment type="caution">
    <text evidence="1">The sequence shown here is derived from an EMBL/GenBank/DDBJ whole genome shotgun (WGS) entry which is preliminary data.</text>
</comment>
<evidence type="ECO:0000313" key="1">
    <source>
        <dbReference type="EMBL" id="OHE99088.1"/>
    </source>
</evidence>
<proteinExistence type="predicted"/>
<dbReference type="GeneID" id="34558733"/>
<dbReference type="OrthoDB" id="3687641at2759"/>
<dbReference type="RefSeq" id="XP_022476237.1">
    <property type="nucleotide sequence ID" value="XM_022617223.1"/>
</dbReference>
<gene>
    <name evidence="1" type="ORF">CORC01_05581</name>
</gene>
<protein>
    <submittedName>
        <fullName evidence="1">Uncharacterized protein</fullName>
    </submittedName>
</protein>
<evidence type="ECO:0000313" key="2">
    <source>
        <dbReference type="Proteomes" id="UP000176998"/>
    </source>
</evidence>
<name>A0A1G4BCF5_9PEZI</name>
<dbReference type="EMBL" id="MJBS01000039">
    <property type="protein sequence ID" value="OHE99088.1"/>
    <property type="molecule type" value="Genomic_DNA"/>
</dbReference>
<dbReference type="Proteomes" id="UP000176998">
    <property type="component" value="Unassembled WGS sequence"/>
</dbReference>
<dbReference type="AlphaFoldDB" id="A0A1G4BCF5"/>
<keyword evidence="2" id="KW-1185">Reference proteome</keyword>
<organism evidence="1 2">
    <name type="scientific">Colletotrichum orchidophilum</name>
    <dbReference type="NCBI Taxonomy" id="1209926"/>
    <lineage>
        <taxon>Eukaryota</taxon>
        <taxon>Fungi</taxon>
        <taxon>Dikarya</taxon>
        <taxon>Ascomycota</taxon>
        <taxon>Pezizomycotina</taxon>
        <taxon>Sordariomycetes</taxon>
        <taxon>Hypocreomycetidae</taxon>
        <taxon>Glomerellales</taxon>
        <taxon>Glomerellaceae</taxon>
        <taxon>Colletotrichum</taxon>
    </lineage>
</organism>